<accession>A0A0E9UPI1</accession>
<reference evidence="1" key="1">
    <citation type="submission" date="2014-11" db="EMBL/GenBank/DDBJ databases">
        <authorList>
            <person name="Amaro Gonzalez C."/>
        </authorList>
    </citation>
    <scope>NUCLEOTIDE SEQUENCE</scope>
</reference>
<organism evidence="1">
    <name type="scientific">Anguilla anguilla</name>
    <name type="common">European freshwater eel</name>
    <name type="synonym">Muraena anguilla</name>
    <dbReference type="NCBI Taxonomy" id="7936"/>
    <lineage>
        <taxon>Eukaryota</taxon>
        <taxon>Metazoa</taxon>
        <taxon>Chordata</taxon>
        <taxon>Craniata</taxon>
        <taxon>Vertebrata</taxon>
        <taxon>Euteleostomi</taxon>
        <taxon>Actinopterygii</taxon>
        <taxon>Neopterygii</taxon>
        <taxon>Teleostei</taxon>
        <taxon>Anguilliformes</taxon>
        <taxon>Anguillidae</taxon>
        <taxon>Anguilla</taxon>
    </lineage>
</organism>
<evidence type="ECO:0000313" key="1">
    <source>
        <dbReference type="EMBL" id="JAH66843.1"/>
    </source>
</evidence>
<protein>
    <submittedName>
        <fullName evidence="1">Uncharacterized protein</fullName>
    </submittedName>
</protein>
<proteinExistence type="predicted"/>
<dbReference type="AlphaFoldDB" id="A0A0E9UPI1"/>
<name>A0A0E9UPI1_ANGAN</name>
<reference evidence="1" key="2">
    <citation type="journal article" date="2015" name="Fish Shellfish Immunol.">
        <title>Early steps in the European eel (Anguilla anguilla)-Vibrio vulnificus interaction in the gills: Role of the RtxA13 toxin.</title>
        <authorList>
            <person name="Callol A."/>
            <person name="Pajuelo D."/>
            <person name="Ebbesson L."/>
            <person name="Teles M."/>
            <person name="MacKenzie S."/>
            <person name="Amaro C."/>
        </authorList>
    </citation>
    <scope>NUCLEOTIDE SEQUENCE</scope>
</reference>
<sequence length="20" mass="2416">MYDEKLNACIYLQNVRTNIN</sequence>
<dbReference type="EMBL" id="GBXM01041734">
    <property type="protein sequence ID" value="JAH66843.1"/>
    <property type="molecule type" value="Transcribed_RNA"/>
</dbReference>